<keyword evidence="5" id="KW-0819">tRNA processing</keyword>
<dbReference type="CDD" id="cd24032">
    <property type="entry name" value="ASKHA_NBD_TsaB"/>
    <property type="match status" value="1"/>
</dbReference>
<evidence type="ECO:0000256" key="1">
    <source>
        <dbReference type="ARBA" id="ARBA00004496"/>
    </source>
</evidence>
<evidence type="ECO:0000259" key="7">
    <source>
        <dbReference type="Pfam" id="PF00814"/>
    </source>
</evidence>
<protein>
    <recommendedName>
        <fullName evidence="3">tRNA threonylcarbamoyladenosine biosynthesis protein TsaB</fullName>
    </recommendedName>
    <alternativeName>
        <fullName evidence="6">t(6)A37 threonylcarbamoyladenosine biosynthesis protein TsaB</fullName>
    </alternativeName>
</protein>
<keyword evidence="9" id="KW-1185">Reference proteome</keyword>
<dbReference type="PANTHER" id="PTHR11735:SF11">
    <property type="entry name" value="TRNA THREONYLCARBAMOYLADENOSINE BIOSYNTHESIS PROTEIN TSAB"/>
    <property type="match status" value="1"/>
</dbReference>
<dbReference type="Pfam" id="PF00814">
    <property type="entry name" value="TsaD"/>
    <property type="match status" value="1"/>
</dbReference>
<dbReference type="GO" id="GO:0005829">
    <property type="term" value="C:cytosol"/>
    <property type="evidence" value="ECO:0007669"/>
    <property type="project" value="TreeGrafter"/>
</dbReference>
<evidence type="ECO:0000256" key="2">
    <source>
        <dbReference type="ARBA" id="ARBA00010493"/>
    </source>
</evidence>
<organism evidence="8 9">
    <name type="scientific">Catenovulum maritimum</name>
    <dbReference type="NCBI Taxonomy" id="1513271"/>
    <lineage>
        <taxon>Bacteria</taxon>
        <taxon>Pseudomonadati</taxon>
        <taxon>Pseudomonadota</taxon>
        <taxon>Gammaproteobacteria</taxon>
        <taxon>Alteromonadales</taxon>
        <taxon>Alteromonadaceae</taxon>
        <taxon>Catenovulum</taxon>
    </lineage>
</organism>
<dbReference type="GO" id="GO:0002949">
    <property type="term" value="P:tRNA threonylcarbamoyladenosine modification"/>
    <property type="evidence" value="ECO:0007669"/>
    <property type="project" value="InterPro"/>
</dbReference>
<proteinExistence type="inferred from homology"/>
<evidence type="ECO:0000256" key="3">
    <source>
        <dbReference type="ARBA" id="ARBA00019012"/>
    </source>
</evidence>
<evidence type="ECO:0000313" key="9">
    <source>
        <dbReference type="Proteomes" id="UP000037600"/>
    </source>
</evidence>
<dbReference type="InterPro" id="IPR043129">
    <property type="entry name" value="ATPase_NBD"/>
</dbReference>
<evidence type="ECO:0000256" key="4">
    <source>
        <dbReference type="ARBA" id="ARBA00022490"/>
    </source>
</evidence>
<name>A0A0J8JPH7_9ALTE</name>
<accession>A0A0J8JPH7</accession>
<dbReference type="PANTHER" id="PTHR11735">
    <property type="entry name" value="TRNA N6-ADENOSINE THREONYLCARBAMOYLTRANSFERASE"/>
    <property type="match status" value="1"/>
</dbReference>
<sequence>MSIILALDTSTEACSAALINQGEVFTEYAVCPREHNKRLLAMMDSVLKQASLTIDQVDAIAFGRGPGSFTGVRIATGIVQGVAFGANKPVIGISSLAAMAHGVFRRTEKQQVISAIDARMGEIYLGVYQVLSLGTIQELAPDTVCKPVDSLMNLDPAVNWHAIGTGWQTYQDVLTSQIPAQIDNEQAFPEALDIAYLALQAFNNGHYVEASQAQPIYVRDNVTWKKLPGKE</sequence>
<dbReference type="PATRIC" id="fig|1513271.3.peg.656"/>
<dbReference type="OrthoDB" id="9809995at2"/>
<dbReference type="NCBIfam" id="TIGR03725">
    <property type="entry name" value="T6A_YeaZ"/>
    <property type="match status" value="1"/>
</dbReference>
<dbReference type="FunFam" id="3.30.420.40:FF:000097">
    <property type="entry name" value="tRNA threonylcarbamoyladenosine biosynthesis protein TsaB"/>
    <property type="match status" value="1"/>
</dbReference>
<reference evidence="8 9" key="1">
    <citation type="submission" date="2015-04" db="EMBL/GenBank/DDBJ databases">
        <title>Draft Genome Sequence of the Novel Agar-Digesting Marine Bacterium Q1.</title>
        <authorList>
            <person name="Li Y."/>
            <person name="Li D."/>
            <person name="Chen G."/>
            <person name="Du Z."/>
        </authorList>
    </citation>
    <scope>NUCLEOTIDE SEQUENCE [LARGE SCALE GENOMIC DNA]</scope>
    <source>
        <strain evidence="8 9">Q1</strain>
    </source>
</reference>
<comment type="subcellular location">
    <subcellularLocation>
        <location evidence="1">Cytoplasm</location>
    </subcellularLocation>
</comment>
<dbReference type="EMBL" id="LAZL01000003">
    <property type="protein sequence ID" value="KMT66546.1"/>
    <property type="molecule type" value="Genomic_DNA"/>
</dbReference>
<evidence type="ECO:0000256" key="5">
    <source>
        <dbReference type="ARBA" id="ARBA00022694"/>
    </source>
</evidence>
<dbReference type="STRING" id="1513271.XM47_03150"/>
<dbReference type="SUPFAM" id="SSF53067">
    <property type="entry name" value="Actin-like ATPase domain"/>
    <property type="match status" value="2"/>
</dbReference>
<dbReference type="AlphaFoldDB" id="A0A0J8JPH7"/>
<dbReference type="RefSeq" id="WP_048689532.1">
    <property type="nucleotide sequence ID" value="NZ_KQ130483.1"/>
</dbReference>
<evidence type="ECO:0000313" key="8">
    <source>
        <dbReference type="EMBL" id="KMT66546.1"/>
    </source>
</evidence>
<feature type="domain" description="Gcp-like" evidence="7">
    <location>
        <begin position="31"/>
        <end position="224"/>
    </location>
</feature>
<dbReference type="Proteomes" id="UP000037600">
    <property type="component" value="Unassembled WGS sequence"/>
</dbReference>
<comment type="caution">
    <text evidence="8">The sequence shown here is derived from an EMBL/GenBank/DDBJ whole genome shotgun (WGS) entry which is preliminary data.</text>
</comment>
<keyword evidence="4" id="KW-0963">Cytoplasm</keyword>
<gene>
    <name evidence="8" type="ORF">XM47_03150</name>
</gene>
<dbReference type="InterPro" id="IPR022496">
    <property type="entry name" value="T6A_TsaB"/>
</dbReference>
<dbReference type="Gene3D" id="3.30.420.40">
    <property type="match status" value="2"/>
</dbReference>
<dbReference type="InterPro" id="IPR000905">
    <property type="entry name" value="Gcp-like_dom"/>
</dbReference>
<evidence type="ECO:0000256" key="6">
    <source>
        <dbReference type="ARBA" id="ARBA00032446"/>
    </source>
</evidence>
<comment type="similarity">
    <text evidence="2">Belongs to the KAE1 / TsaD family. TsaB subfamily.</text>
</comment>